<dbReference type="Gene3D" id="1.20.58.670">
    <property type="entry name" value="Dsl1p vesicle tethering complex, Tip20p subunit, domain D"/>
    <property type="match status" value="1"/>
</dbReference>
<sequence length="670" mass="77343">MELGSFDDLLNVDNKINQINVEREALAAQLNAVREEMEQSPRKEQRSQFDAIAEDIVQNGNSLQDVINLKTKYGDLQVLNNLQKLYEDQERADESLERLQSLEVEIDELSGIDTSQISLEKLSSLSTQLMDTKLGTTDSEYAKSVYSRFDKNVLERKAQDLANDFSAFLLECKWDTSLFVPISGQTITNLKGRSAQLYKLSQLYTSYETAPVLWNFKCIANNFNVRFTYHFHDASFKIETYFQFLHNYLSENMHKCISIFHDESNGLTKPVVHEQFVNYVLQPIRERINSTLYHNDQATLITLISQIISTDMELSKSFHYNGMGFASLVPPRVWDKWLKYEVQVAMGQLHKVVANPTNLAKSAFDFVKLLNKIYDYLVPFYSLEGESLQSYKLLTCSEIFIQLLSSYLDYVLKADLTADKRPEQQLYQAFLKLQSVNVVSQRISELSFEYIFVHLTDVVNEKENKNYDTVLQSVQQNYQKIIENGNQGSVVHRIQKLLKESLKNYFKSGNWCIQGQTSHDTPSSELVNSIKLMNRIMSRLDSMIIPLEVKLDIKCDLLKVIVNYFTESILRLNKFNREGLKQFQIDFDSLKDSLNLPEGVSSSEVVVLSEILKVLHLRYDDDAEMFIDSFYISQGDYSKLRLHCNIKVLKDSEIQDALYRIAYGNIILGD</sequence>
<dbReference type="Gene3D" id="1.20.58.1420">
    <property type="entry name" value="Dsl1p vesicle tethering complex, Tip20p subunit, domain B"/>
    <property type="match status" value="1"/>
</dbReference>
<feature type="coiled-coil region" evidence="1">
    <location>
        <begin position="79"/>
        <end position="112"/>
    </location>
</feature>
<keyword evidence="1" id="KW-0175">Coiled coil</keyword>
<dbReference type="InterPro" id="IPR007528">
    <property type="entry name" value="RINT1_Tip20"/>
</dbReference>
<dbReference type="PANTHER" id="PTHR13520:SF0">
    <property type="entry name" value="RAD50-INTERACTING PROTEIN 1"/>
    <property type="match status" value="1"/>
</dbReference>
<dbReference type="Gene3D" id="1.10.10.2270">
    <property type="entry name" value="Dsl1p vesicle tethering complex, Tip20p subunit, domain E"/>
    <property type="match status" value="1"/>
</dbReference>
<dbReference type="GO" id="GO:0006888">
    <property type="term" value="P:endoplasmic reticulum to Golgi vesicle-mediated transport"/>
    <property type="evidence" value="ECO:0007669"/>
    <property type="project" value="InterPro"/>
</dbReference>
<dbReference type="Gene3D" id="1.10.357.100">
    <property type="entry name" value="Dsl1p vesicle tethering complex, Tip20p subunit, domain C"/>
    <property type="match status" value="1"/>
</dbReference>
<proteinExistence type="predicted"/>
<name>A0A8J2X3Z2_ZYGB2</name>
<dbReference type="GO" id="GO:0006890">
    <property type="term" value="P:retrograde vesicle-mediated transport, Golgi to endoplasmic reticulum"/>
    <property type="evidence" value="ECO:0007669"/>
    <property type="project" value="InterPro"/>
</dbReference>
<dbReference type="PROSITE" id="PS51386">
    <property type="entry name" value="RINT1_TIP20"/>
    <property type="match status" value="1"/>
</dbReference>
<evidence type="ECO:0000256" key="1">
    <source>
        <dbReference type="SAM" id="Coils"/>
    </source>
</evidence>
<dbReference type="InterPro" id="IPR042040">
    <property type="entry name" value="Tip20p_domE"/>
</dbReference>
<dbReference type="Pfam" id="PF04437">
    <property type="entry name" value="RINT1_TIP1"/>
    <property type="match status" value="1"/>
</dbReference>
<organism evidence="2 3">
    <name type="scientific">Zygosaccharomyces bailii (strain CLIB 213 / ATCC 58445 / CBS 680 / BCRC 21525 / NBRC 1098 / NCYC 1416 / NRRL Y-2227)</name>
    <dbReference type="NCBI Taxonomy" id="1333698"/>
    <lineage>
        <taxon>Eukaryota</taxon>
        <taxon>Fungi</taxon>
        <taxon>Dikarya</taxon>
        <taxon>Ascomycota</taxon>
        <taxon>Saccharomycotina</taxon>
        <taxon>Saccharomycetes</taxon>
        <taxon>Saccharomycetales</taxon>
        <taxon>Saccharomycetaceae</taxon>
        <taxon>Zygosaccharomyces</taxon>
    </lineage>
</organism>
<dbReference type="Gene3D" id="6.10.280.210">
    <property type="entry name" value="Dsl1p vesicle tethering complex, Tip20p subunit, domain A"/>
    <property type="match status" value="1"/>
</dbReference>
<dbReference type="InterPro" id="IPR042042">
    <property type="entry name" value="Tip20p_domB"/>
</dbReference>
<dbReference type="GO" id="GO:0060628">
    <property type="term" value="P:regulation of ER to Golgi vesicle-mediated transport"/>
    <property type="evidence" value="ECO:0007669"/>
    <property type="project" value="TreeGrafter"/>
</dbReference>
<dbReference type="Proteomes" id="UP000019375">
    <property type="component" value="Unassembled WGS sequence"/>
</dbReference>
<dbReference type="OrthoDB" id="2189254at2759"/>
<gene>
    <name evidence="2" type="ORF">BN860_04214g</name>
</gene>
<dbReference type="EMBL" id="HG316462">
    <property type="protein sequence ID" value="CDF91074.1"/>
    <property type="molecule type" value="Genomic_DNA"/>
</dbReference>
<accession>A0A8J2X3Z2</accession>
<dbReference type="InterPro" id="IPR042043">
    <property type="entry name" value="Tip20p_domC"/>
</dbReference>
<dbReference type="GO" id="GO:0070939">
    <property type="term" value="C:Dsl1/NZR complex"/>
    <property type="evidence" value="ECO:0007669"/>
    <property type="project" value="InterPro"/>
</dbReference>
<dbReference type="AlphaFoldDB" id="A0A8J2X3Z2"/>
<keyword evidence="3" id="KW-1185">Reference proteome</keyword>
<dbReference type="InterPro" id="IPR042044">
    <property type="entry name" value="EXOC6PINT-1/Sec15/Tip20_C_dom2"/>
</dbReference>
<evidence type="ECO:0000313" key="2">
    <source>
        <dbReference type="EMBL" id="CDF91074.1"/>
    </source>
</evidence>
<dbReference type="PANTHER" id="PTHR13520">
    <property type="entry name" value="RAD50-INTERACTING PROTEIN 1 RINT-1"/>
    <property type="match status" value="1"/>
</dbReference>
<dbReference type="InterPro" id="IPR042041">
    <property type="entry name" value="Tip20p_domA"/>
</dbReference>
<evidence type="ECO:0000313" key="3">
    <source>
        <dbReference type="Proteomes" id="UP000019375"/>
    </source>
</evidence>
<reference evidence="3" key="1">
    <citation type="journal article" date="2013" name="Genome Announc.">
        <title>Genome sequence of the food spoilage yeast Zygosaccharomyces bailii CLIB 213(T).</title>
        <authorList>
            <person name="Galeote V."/>
            <person name="Bigey F."/>
            <person name="Devillers H."/>
            <person name="Neuveglise C."/>
            <person name="Dequin S."/>
        </authorList>
    </citation>
    <scope>NUCLEOTIDE SEQUENCE [LARGE SCALE GENOMIC DNA]</scope>
    <source>
        <strain evidence="3">CLIB 213 / ATCC 58445 / CBS 680 / CCRC 21525 / NBRC 1098 / NCYC 1416 / NRRL Y-2227</strain>
    </source>
</reference>
<protein>
    <submittedName>
        <fullName evidence="2">ZYBA0S09-04214g1_1</fullName>
    </submittedName>
</protein>